<sequence length="659" mass="75781">MQSETAGFFNRQTLFIVFFGLIYFSLSLPAGYAGFNIDASWHESLVMAIDKGFVFGHDFIFNYGPLGYLNTGLLPKSVPIWVLVSAEVFTLLNYLIIIKFCFQKAGKNWWIVAVSSLLIFMPWGFISDTSFTFFYFYLFWLLYALRTRNSAALLLAVLISVLIFYIKVNLSIIVYGLFGASLVYFGLIKAFTLRTLIVCWVAQILLTYALSFILHVDIPAYLEVSLKIIDAYQDAMAAMLLTTKELLSLLFFEALIVVVVLAFVFKSFRSIFQKNFEGVYLYLLIALAWFLGFKQAHTAVGAYNIFGFFLLMPPLAALIYLFTENSYKIWAGRMFVAVLCLQLLATQLIRFYIGEKTLKGYLLTYPPTSISQKISEKGFSGKDLVEILEQKNPINYLKRLVSYEYEDNFKNSPVRLPSNLMAKVGNASIDIVPHQISHIYFNQLNYNPRPIIQSYQANSDWLMKKNGEKYLSKTAPEFVLFRTEAFREQNPFWVETDLSEALLRNYALTDTTVIQQDTFYLFQKNKVLKGLIYSDLSSIKFKLNEDISLPKSPNPIRFSAKINYSTKGKLARLFFQPPYLYCLVTYENGRQENFRVIDKILRGGVFINQKVTTQAEACNFFLNKGVDNQRVTKIRFWAKYTSGFEEGFEGTFKELKISN</sequence>
<protein>
    <submittedName>
        <fullName evidence="2">Uncharacterized protein</fullName>
    </submittedName>
</protein>
<keyword evidence="1" id="KW-1133">Transmembrane helix</keyword>
<feature type="transmembrane region" description="Helical" evidence="1">
    <location>
        <begin position="12"/>
        <end position="35"/>
    </location>
</feature>
<feature type="transmembrane region" description="Helical" evidence="1">
    <location>
        <begin position="152"/>
        <end position="185"/>
    </location>
</feature>
<dbReference type="AlphaFoldDB" id="A0A916YQ22"/>
<dbReference type="RefSeq" id="WP_188765700.1">
    <property type="nucleotide sequence ID" value="NZ_BMKK01000003.1"/>
</dbReference>
<comment type="caution">
    <text evidence="2">The sequence shown here is derived from an EMBL/GenBank/DDBJ whole genome shotgun (WGS) entry which is preliminary data.</text>
</comment>
<keyword evidence="1" id="KW-0472">Membrane</keyword>
<keyword evidence="3" id="KW-1185">Reference proteome</keyword>
<organism evidence="2 3">
    <name type="scientific">Emticicia aquatilis</name>
    <dbReference type="NCBI Taxonomy" id="1537369"/>
    <lineage>
        <taxon>Bacteria</taxon>
        <taxon>Pseudomonadati</taxon>
        <taxon>Bacteroidota</taxon>
        <taxon>Cytophagia</taxon>
        <taxon>Cytophagales</taxon>
        <taxon>Leadbetterellaceae</taxon>
        <taxon>Emticicia</taxon>
    </lineage>
</organism>
<accession>A0A916YQ22</accession>
<evidence type="ECO:0000313" key="3">
    <source>
        <dbReference type="Proteomes" id="UP000609064"/>
    </source>
</evidence>
<evidence type="ECO:0000256" key="1">
    <source>
        <dbReference type="SAM" id="Phobius"/>
    </source>
</evidence>
<name>A0A916YQ22_9BACT</name>
<feature type="transmembrane region" description="Helical" evidence="1">
    <location>
        <begin position="302"/>
        <end position="322"/>
    </location>
</feature>
<reference evidence="2" key="1">
    <citation type="journal article" date="2014" name="Int. J. Syst. Evol. Microbiol.">
        <title>Complete genome sequence of Corynebacterium casei LMG S-19264T (=DSM 44701T), isolated from a smear-ripened cheese.</title>
        <authorList>
            <consortium name="US DOE Joint Genome Institute (JGI-PGF)"/>
            <person name="Walter F."/>
            <person name="Albersmeier A."/>
            <person name="Kalinowski J."/>
            <person name="Ruckert C."/>
        </authorList>
    </citation>
    <scope>NUCLEOTIDE SEQUENCE</scope>
    <source>
        <strain evidence="2">CGMCC 1.15958</strain>
    </source>
</reference>
<feature type="transmembrane region" description="Helical" evidence="1">
    <location>
        <begin position="246"/>
        <end position="265"/>
    </location>
</feature>
<evidence type="ECO:0000313" key="2">
    <source>
        <dbReference type="EMBL" id="GGD53948.1"/>
    </source>
</evidence>
<feature type="transmembrane region" description="Helical" evidence="1">
    <location>
        <begin position="78"/>
        <end position="97"/>
    </location>
</feature>
<feature type="transmembrane region" description="Helical" evidence="1">
    <location>
        <begin position="197"/>
        <end position="216"/>
    </location>
</feature>
<proteinExistence type="predicted"/>
<dbReference type="Proteomes" id="UP000609064">
    <property type="component" value="Unassembled WGS sequence"/>
</dbReference>
<reference evidence="2" key="2">
    <citation type="submission" date="2020-09" db="EMBL/GenBank/DDBJ databases">
        <authorList>
            <person name="Sun Q."/>
            <person name="Zhou Y."/>
        </authorList>
    </citation>
    <scope>NUCLEOTIDE SEQUENCE</scope>
    <source>
        <strain evidence="2">CGMCC 1.15958</strain>
    </source>
</reference>
<dbReference type="EMBL" id="BMKK01000003">
    <property type="protein sequence ID" value="GGD53948.1"/>
    <property type="molecule type" value="Genomic_DNA"/>
</dbReference>
<gene>
    <name evidence="2" type="ORF">GCM10011514_17670</name>
</gene>
<keyword evidence="1" id="KW-0812">Transmembrane</keyword>
<feature type="transmembrane region" description="Helical" evidence="1">
    <location>
        <begin position="334"/>
        <end position="353"/>
    </location>
</feature>
<feature type="transmembrane region" description="Helical" evidence="1">
    <location>
        <begin position="277"/>
        <end position="296"/>
    </location>
</feature>
<feature type="transmembrane region" description="Helical" evidence="1">
    <location>
        <begin position="109"/>
        <end position="140"/>
    </location>
</feature>